<sequence>MSFELSLNTGTTPNLSLEQAAEAVAEAGLTHIGPWRHLLEQAGGAQRSAAIIAAAGLTATTLCRGGFLTPADAPGRRAALESNRAAIREAAMIGTAELIMVVGGLPAAAHLIDGRGDAVEQSIADKDILGARERVAEGIAELVPYAAEHGVRLVLEPLHPMYAADRAVLSTLGEALDLAAPHPAQTVGVVLDTFHVWWDPQLREMIARAGAEHRIASYQVCDFNLPLAADALKSRGMMGDGYVDFPTISRWVAEAGYTGPVEVEIFNQQINDQDAAITLETMKQRFAQLVLPALKGARPAAEAPVR</sequence>
<evidence type="ECO:0000313" key="3">
    <source>
        <dbReference type="EMBL" id="TDS86790.1"/>
    </source>
</evidence>
<dbReference type="InterPro" id="IPR036237">
    <property type="entry name" value="Xyl_isomerase-like_sf"/>
</dbReference>
<accession>A0A4R7G6F9</accession>
<evidence type="ECO:0000259" key="2">
    <source>
        <dbReference type="Pfam" id="PF01261"/>
    </source>
</evidence>
<dbReference type="Gene3D" id="3.20.20.150">
    <property type="entry name" value="Divalent-metal-dependent TIM barrel enzymes"/>
    <property type="match status" value="1"/>
</dbReference>
<proteinExistence type="predicted"/>
<dbReference type="PANTHER" id="PTHR12110">
    <property type="entry name" value="HYDROXYPYRUVATE ISOMERASE"/>
    <property type="match status" value="1"/>
</dbReference>
<dbReference type="Proteomes" id="UP000294506">
    <property type="component" value="Unassembled WGS sequence"/>
</dbReference>
<dbReference type="InterPro" id="IPR050312">
    <property type="entry name" value="IolE/XylAMocC-like"/>
</dbReference>
<comment type="caution">
    <text evidence="3">The sequence shown here is derived from an EMBL/GenBank/DDBJ whole genome shotgun (WGS) entry which is preliminary data.</text>
</comment>
<keyword evidence="3" id="KW-0413">Isomerase</keyword>
<organism evidence="3 4">
    <name type="scientific">Nesterenkonia aurantiaca</name>
    <dbReference type="NCBI Taxonomy" id="1436010"/>
    <lineage>
        <taxon>Bacteria</taxon>
        <taxon>Bacillati</taxon>
        <taxon>Actinomycetota</taxon>
        <taxon>Actinomycetes</taxon>
        <taxon>Micrococcales</taxon>
        <taxon>Micrococcaceae</taxon>
        <taxon>Nesterenkonia</taxon>
    </lineage>
</organism>
<dbReference type="Pfam" id="PF01261">
    <property type="entry name" value="AP_endonuc_2"/>
    <property type="match status" value="1"/>
</dbReference>
<name>A0A4R7G6F9_9MICC</name>
<evidence type="ECO:0000256" key="1">
    <source>
        <dbReference type="ARBA" id="ARBA00023277"/>
    </source>
</evidence>
<gene>
    <name evidence="3" type="ORF">EV640_10285</name>
</gene>
<dbReference type="SUPFAM" id="SSF51658">
    <property type="entry name" value="Xylose isomerase-like"/>
    <property type="match status" value="1"/>
</dbReference>
<dbReference type="RefSeq" id="WP_036475775.1">
    <property type="nucleotide sequence ID" value="NZ_SOAN01000002.1"/>
</dbReference>
<dbReference type="InterPro" id="IPR013022">
    <property type="entry name" value="Xyl_isomerase-like_TIM-brl"/>
</dbReference>
<keyword evidence="4" id="KW-1185">Reference proteome</keyword>
<evidence type="ECO:0000313" key="4">
    <source>
        <dbReference type="Proteomes" id="UP000294506"/>
    </source>
</evidence>
<dbReference type="EMBL" id="SOAN01000002">
    <property type="protein sequence ID" value="TDS86790.1"/>
    <property type="molecule type" value="Genomic_DNA"/>
</dbReference>
<protein>
    <submittedName>
        <fullName evidence="3">Sugar phosphate isomerase/epimerase</fullName>
    </submittedName>
</protein>
<dbReference type="GO" id="GO:0016853">
    <property type="term" value="F:isomerase activity"/>
    <property type="evidence" value="ECO:0007669"/>
    <property type="project" value="UniProtKB-KW"/>
</dbReference>
<feature type="domain" description="Xylose isomerase-like TIM barrel" evidence="2">
    <location>
        <begin position="22"/>
        <end position="282"/>
    </location>
</feature>
<reference evidence="3 4" key="1">
    <citation type="submission" date="2019-03" db="EMBL/GenBank/DDBJ databases">
        <title>Genomic Encyclopedia of Type Strains, Phase III (KMG-III): the genomes of soil and plant-associated and newly described type strains.</title>
        <authorList>
            <person name="Whitman W."/>
        </authorList>
    </citation>
    <scope>NUCLEOTIDE SEQUENCE [LARGE SCALE GENOMIC DNA]</scope>
    <source>
        <strain evidence="3 4">DSM 27373</strain>
    </source>
</reference>
<dbReference type="PANTHER" id="PTHR12110:SF52">
    <property type="entry name" value="XYLOSE ISOMERASE"/>
    <property type="match status" value="1"/>
</dbReference>
<keyword evidence="1" id="KW-0119">Carbohydrate metabolism</keyword>
<dbReference type="AlphaFoldDB" id="A0A4R7G6F9"/>